<dbReference type="GO" id="GO:0003676">
    <property type="term" value="F:nucleic acid binding"/>
    <property type="evidence" value="ECO:0007669"/>
    <property type="project" value="InterPro"/>
</dbReference>
<evidence type="ECO:0000259" key="1">
    <source>
        <dbReference type="PROSITE" id="PS50878"/>
    </source>
</evidence>
<comment type="caution">
    <text evidence="2">The sequence shown here is derived from an EMBL/GenBank/DDBJ whole genome shotgun (WGS) entry which is preliminary data.</text>
</comment>
<dbReference type="InterPro" id="IPR026960">
    <property type="entry name" value="RVT-Znf"/>
</dbReference>
<organism evidence="2 3">
    <name type="scientific">Dipteronia dyeriana</name>
    <dbReference type="NCBI Taxonomy" id="168575"/>
    <lineage>
        <taxon>Eukaryota</taxon>
        <taxon>Viridiplantae</taxon>
        <taxon>Streptophyta</taxon>
        <taxon>Embryophyta</taxon>
        <taxon>Tracheophyta</taxon>
        <taxon>Spermatophyta</taxon>
        <taxon>Magnoliopsida</taxon>
        <taxon>eudicotyledons</taxon>
        <taxon>Gunneridae</taxon>
        <taxon>Pentapetalae</taxon>
        <taxon>rosids</taxon>
        <taxon>malvids</taxon>
        <taxon>Sapindales</taxon>
        <taxon>Sapindaceae</taxon>
        <taxon>Hippocastanoideae</taxon>
        <taxon>Acereae</taxon>
        <taxon>Dipteronia</taxon>
    </lineage>
</organism>
<dbReference type="CDD" id="cd01650">
    <property type="entry name" value="RT_nLTR_like"/>
    <property type="match status" value="1"/>
</dbReference>
<feature type="domain" description="Reverse transcriptase" evidence="1">
    <location>
        <begin position="191"/>
        <end position="481"/>
    </location>
</feature>
<protein>
    <recommendedName>
        <fullName evidence="1">Reverse transcriptase domain-containing protein</fullName>
    </recommendedName>
</protein>
<evidence type="ECO:0000313" key="2">
    <source>
        <dbReference type="EMBL" id="KAK2659273.1"/>
    </source>
</evidence>
<dbReference type="Pfam" id="PF00078">
    <property type="entry name" value="RVT_1"/>
    <property type="match status" value="1"/>
</dbReference>
<dbReference type="AlphaFoldDB" id="A0AAD9XHU5"/>
<dbReference type="InterPro" id="IPR043502">
    <property type="entry name" value="DNA/RNA_pol_sf"/>
</dbReference>
<dbReference type="PROSITE" id="PS50878">
    <property type="entry name" value="RT_POL"/>
    <property type="match status" value="1"/>
</dbReference>
<dbReference type="InterPro" id="IPR002156">
    <property type="entry name" value="RNaseH_domain"/>
</dbReference>
<keyword evidence="3" id="KW-1185">Reference proteome</keyword>
<dbReference type="GO" id="GO:0004523">
    <property type="term" value="F:RNA-DNA hybrid ribonuclease activity"/>
    <property type="evidence" value="ECO:0007669"/>
    <property type="project" value="InterPro"/>
</dbReference>
<dbReference type="PANTHER" id="PTHR31635">
    <property type="entry name" value="REVERSE TRANSCRIPTASE DOMAIN-CONTAINING PROTEIN-RELATED"/>
    <property type="match status" value="1"/>
</dbReference>
<dbReference type="PANTHER" id="PTHR31635:SF196">
    <property type="entry name" value="REVERSE TRANSCRIPTASE DOMAIN-CONTAINING PROTEIN-RELATED"/>
    <property type="match status" value="1"/>
</dbReference>
<sequence>MISKKKFSFSLKECELHLDTVEKRVVLDGWSDSLRKERLDILTDIWKGTRKEEQMWRQKSRVRWLKESDKNTSLFHCMANNRRRCNYIGNIRIEGTRFSNPVTVKIGIRDHFQSQYKNVKWQRLTISGLDLKRLSDHESESLECSIMEEEVWIAVNCCDGNKAPGSDGLNLDFVKANWDLIKGDFMNFIRGIHNDGKIFKDINKTFIVLIPKNSAPKSLYDYRPISLVTSMYKILAKVLANRLKNVMDVIISECQTAFVKNSQILDNYVVAEEIIHEWKNNKEGILIINLDFEKAYDSVDHAFLDDMMRGMGFEEKWRQWIKNGISTPMMSVLVNGSSTSQFRVERGLRQGDPLSPFLFNIVTEGLSCLICKKAHFPITYLGLPLRARPSSKAFWGPVLKRMESRWLIGIGSFSTKAGVTSISADDTISKNVFKEIIVPDILAWIPKRDGIFSVASFRKCLEEDPMINVDDFKFLWQGVSPPKIEIFLWQLLKGRVMVRKVLQRFGLDSSLSIFCPLCDQDEESVDHISLHCRLSWKLWSQCMAWWDVESCANKAVTGYLYFSKGWQSSEDFNLELSFNKCSQIQRGWMISGNVGIIGVLRNNSGLILGLFLLFMGTRDSRLAEILAIHKAVTLCSQSVQLKDKTMDIVSDSSKIVSWVNSEGPGNLEFVDIIYETRQALSFLGNTRVIYNPRSSNTLVDSHAKNGSAARGDKIILEF</sequence>
<name>A0AAD9XHU5_9ROSI</name>
<gene>
    <name evidence="2" type="ORF">Ddye_005806</name>
</gene>
<accession>A0AAD9XHU5</accession>
<dbReference type="EMBL" id="JANJYI010000002">
    <property type="protein sequence ID" value="KAK2659273.1"/>
    <property type="molecule type" value="Genomic_DNA"/>
</dbReference>
<dbReference type="InterPro" id="IPR000477">
    <property type="entry name" value="RT_dom"/>
</dbReference>
<dbReference type="SUPFAM" id="SSF56672">
    <property type="entry name" value="DNA/RNA polymerases"/>
    <property type="match status" value="1"/>
</dbReference>
<dbReference type="Pfam" id="PF13966">
    <property type="entry name" value="zf-RVT"/>
    <property type="match status" value="1"/>
</dbReference>
<dbReference type="InterPro" id="IPR036397">
    <property type="entry name" value="RNaseH_sf"/>
</dbReference>
<proteinExistence type="predicted"/>
<dbReference type="Pfam" id="PF13456">
    <property type="entry name" value="RVT_3"/>
    <property type="match status" value="1"/>
</dbReference>
<reference evidence="2" key="1">
    <citation type="journal article" date="2023" name="Plant J.">
        <title>Genome sequences and population genomics provide insights into the demographic history, inbreeding, and mutation load of two 'living fossil' tree species of Dipteronia.</title>
        <authorList>
            <person name="Feng Y."/>
            <person name="Comes H.P."/>
            <person name="Chen J."/>
            <person name="Zhu S."/>
            <person name="Lu R."/>
            <person name="Zhang X."/>
            <person name="Li P."/>
            <person name="Qiu J."/>
            <person name="Olsen K.M."/>
            <person name="Qiu Y."/>
        </authorList>
    </citation>
    <scope>NUCLEOTIDE SEQUENCE</scope>
    <source>
        <strain evidence="2">KIB01</strain>
    </source>
</reference>
<dbReference type="Gene3D" id="3.30.420.10">
    <property type="entry name" value="Ribonuclease H-like superfamily/Ribonuclease H"/>
    <property type="match status" value="1"/>
</dbReference>
<dbReference type="Proteomes" id="UP001280121">
    <property type="component" value="Unassembled WGS sequence"/>
</dbReference>
<evidence type="ECO:0000313" key="3">
    <source>
        <dbReference type="Proteomes" id="UP001280121"/>
    </source>
</evidence>